<name>A0A5B0VK44_9GAMM</name>
<keyword evidence="2" id="KW-1185">Reference proteome</keyword>
<dbReference type="RefSeq" id="WP_149599478.1">
    <property type="nucleotide sequence ID" value="NZ_VTUU01000002.1"/>
</dbReference>
<dbReference type="AlphaFoldDB" id="A0A5B0VK44"/>
<organism evidence="1 2">
    <name type="scientific">Marinobacter salinexigens</name>
    <dbReference type="NCBI Taxonomy" id="2919747"/>
    <lineage>
        <taxon>Bacteria</taxon>
        <taxon>Pseudomonadati</taxon>
        <taxon>Pseudomonadota</taxon>
        <taxon>Gammaproteobacteria</taxon>
        <taxon>Pseudomonadales</taxon>
        <taxon>Marinobacteraceae</taxon>
        <taxon>Marinobacter</taxon>
    </lineage>
</organism>
<gene>
    <name evidence="1" type="ORF">FWJ25_06720</name>
</gene>
<sequence length="234" mass="26404">MFNVKFGEPLTVIVCDGKGNDISHVDYENSKLVPVNFDQVEEINDAIYKAASNLVLIVPGSIDFSCAELIESMCRHRRLAVSIGVNRALSSDENEFESYQAILNELNTLDCSTDGQRGAKEPVLFYRTAAKRVGYLDSSMEQDAWFYFFLRLNRYYPIRISGLGNTLASAGYESGHLSAELFYKLYNSENNVEVRGDILLGIVSILNKWSFLKKLNFLVSTKDPAFILKVLFFC</sequence>
<proteinExistence type="predicted"/>
<dbReference type="Proteomes" id="UP000323161">
    <property type="component" value="Unassembled WGS sequence"/>
</dbReference>
<reference evidence="1 2" key="1">
    <citation type="submission" date="2019-08" db="EMBL/GenBank/DDBJ databases">
        <title>Marinobacter ZYF650 sp. nov., a marine bacterium isolated from seawater of the Mariana trench.</title>
        <authorList>
            <person name="Ahmad W."/>
        </authorList>
    </citation>
    <scope>NUCLEOTIDE SEQUENCE [LARGE SCALE GENOMIC DNA]</scope>
    <source>
        <strain evidence="1 2">ZYF650</strain>
    </source>
</reference>
<evidence type="ECO:0000313" key="1">
    <source>
        <dbReference type="EMBL" id="KAA1175057.1"/>
    </source>
</evidence>
<evidence type="ECO:0000313" key="2">
    <source>
        <dbReference type="Proteomes" id="UP000323161"/>
    </source>
</evidence>
<comment type="caution">
    <text evidence="1">The sequence shown here is derived from an EMBL/GenBank/DDBJ whole genome shotgun (WGS) entry which is preliminary data.</text>
</comment>
<dbReference type="EMBL" id="VTUU01000002">
    <property type="protein sequence ID" value="KAA1175057.1"/>
    <property type="molecule type" value="Genomic_DNA"/>
</dbReference>
<protein>
    <submittedName>
        <fullName evidence="1">Uncharacterized protein</fullName>
    </submittedName>
</protein>
<accession>A0A5B0VK44</accession>